<reference evidence="4" key="1">
    <citation type="submission" date="2016-10" db="EMBL/GenBank/DDBJ databases">
        <authorList>
            <person name="Varghese N."/>
            <person name="Submissions S."/>
        </authorList>
    </citation>
    <scope>NUCLEOTIDE SEQUENCE [LARGE SCALE GENOMIC DNA]</scope>
    <source>
        <strain evidence="4">CGMCC 1.10118</strain>
    </source>
</reference>
<feature type="compositionally biased region" description="Low complexity" evidence="1">
    <location>
        <begin position="14"/>
        <end position="29"/>
    </location>
</feature>
<feature type="transmembrane region" description="Helical" evidence="2">
    <location>
        <begin position="188"/>
        <end position="207"/>
    </location>
</feature>
<evidence type="ECO:0000256" key="2">
    <source>
        <dbReference type="SAM" id="Phobius"/>
    </source>
</evidence>
<keyword evidence="2" id="KW-0812">Transmembrane</keyword>
<dbReference type="Pfam" id="PF24334">
    <property type="entry name" value="DUF7502"/>
    <property type="match status" value="1"/>
</dbReference>
<keyword evidence="2" id="KW-1133">Transmembrane helix</keyword>
<feature type="transmembrane region" description="Helical" evidence="2">
    <location>
        <begin position="105"/>
        <end position="126"/>
    </location>
</feature>
<feature type="region of interest" description="Disordered" evidence="1">
    <location>
        <begin position="258"/>
        <end position="295"/>
    </location>
</feature>
<feature type="transmembrane region" description="Helical" evidence="2">
    <location>
        <begin position="50"/>
        <end position="72"/>
    </location>
</feature>
<feature type="compositionally biased region" description="Gly residues" evidence="1">
    <location>
        <begin position="266"/>
        <end position="282"/>
    </location>
</feature>
<keyword evidence="4" id="KW-1185">Reference proteome</keyword>
<dbReference type="InterPro" id="IPR055925">
    <property type="entry name" value="DUF7502"/>
</dbReference>
<proteinExistence type="predicted"/>
<evidence type="ECO:0000313" key="4">
    <source>
        <dbReference type="Proteomes" id="UP000199170"/>
    </source>
</evidence>
<dbReference type="STRING" id="660517.SAMN04487946_11059"/>
<dbReference type="OrthoDB" id="308352at2157"/>
<dbReference type="Proteomes" id="UP000199170">
    <property type="component" value="Unassembled WGS sequence"/>
</dbReference>
<evidence type="ECO:0000256" key="1">
    <source>
        <dbReference type="SAM" id="MobiDB-lite"/>
    </source>
</evidence>
<feature type="region of interest" description="Disordered" evidence="1">
    <location>
        <begin position="1"/>
        <end position="29"/>
    </location>
</feature>
<evidence type="ECO:0000313" key="3">
    <source>
        <dbReference type="EMBL" id="SDY28382.1"/>
    </source>
</evidence>
<accession>A0A1H3IL29</accession>
<name>A0A1H3IL29_9EURY</name>
<protein>
    <submittedName>
        <fullName evidence="3">Uncharacterized protein</fullName>
    </submittedName>
</protein>
<sequence>MSSDPDPDPDGRNAASGSPSTEAASAASGAPTAQIRAALDEVRREVRKAAVIHAAVEAALVALAANLLLALFEPGALAVHVRLPSALVTALRGVPVLGTAAPQTVGAPSLVAVALGVVAFAAGFLFRMRRPLVEQFEAANPTLRAALRTARDAIEDGHDGTMARRLYDDVIETLGETSTFELVALRRVAVTAVLIVLISIASIQVAVVDPDLGGLFGPDGGPTVEQPDDDGLQDGDQVLGDREDVQAGEELENISVTGSGEVIDEGGAGGGDNYGDVGGGSGEFDSQQAGFRGEERIEDAALVREYNLRIREIEDDETTATTQ</sequence>
<keyword evidence="2" id="KW-0472">Membrane</keyword>
<gene>
    <name evidence="3" type="ORF">SAMN04487946_11059</name>
</gene>
<dbReference type="RefSeq" id="WP_089768299.1">
    <property type="nucleotide sequence ID" value="NZ_FNPB01000010.1"/>
</dbReference>
<organism evidence="3 4">
    <name type="scientific">Halobellus clavatus</name>
    <dbReference type="NCBI Taxonomy" id="660517"/>
    <lineage>
        <taxon>Archaea</taxon>
        <taxon>Methanobacteriati</taxon>
        <taxon>Methanobacteriota</taxon>
        <taxon>Stenosarchaea group</taxon>
        <taxon>Halobacteria</taxon>
        <taxon>Halobacteriales</taxon>
        <taxon>Haloferacaceae</taxon>
        <taxon>Halobellus</taxon>
    </lineage>
</organism>
<dbReference type="AlphaFoldDB" id="A0A1H3IL29"/>
<dbReference type="EMBL" id="FNPB01000010">
    <property type="protein sequence ID" value="SDY28382.1"/>
    <property type="molecule type" value="Genomic_DNA"/>
</dbReference>